<dbReference type="PROSITE" id="PS51819">
    <property type="entry name" value="VOC"/>
    <property type="match status" value="1"/>
</dbReference>
<evidence type="ECO:0000259" key="1">
    <source>
        <dbReference type="PROSITE" id="PS51819"/>
    </source>
</evidence>
<keyword evidence="2" id="KW-0223">Dioxygenase</keyword>
<evidence type="ECO:0000313" key="2">
    <source>
        <dbReference type="EMBL" id="PRY29098.1"/>
    </source>
</evidence>
<proteinExistence type="predicted"/>
<dbReference type="GO" id="GO:0051213">
    <property type="term" value="F:dioxygenase activity"/>
    <property type="evidence" value="ECO:0007669"/>
    <property type="project" value="UniProtKB-KW"/>
</dbReference>
<reference evidence="2 3" key="1">
    <citation type="submission" date="2018-03" db="EMBL/GenBank/DDBJ databases">
        <title>Genomic Encyclopedia of Archaeal and Bacterial Type Strains, Phase II (KMG-II): from individual species to whole genera.</title>
        <authorList>
            <person name="Goeker M."/>
        </authorList>
    </citation>
    <scope>NUCLEOTIDE SEQUENCE [LARGE SCALE GENOMIC DNA]</scope>
    <source>
        <strain evidence="2 3">DSM 28354</strain>
    </source>
</reference>
<protein>
    <submittedName>
        <fullName evidence="2">Catechol 2,3-dioxygenase-like lactoylglutathione lyase family enzyme</fullName>
    </submittedName>
</protein>
<dbReference type="AlphaFoldDB" id="A0A2T0S6P7"/>
<name>A0A2T0S6P7_9BACT</name>
<feature type="domain" description="VOC" evidence="1">
    <location>
        <begin position="26"/>
        <end position="140"/>
    </location>
</feature>
<sequence length="142" mass="15786">MTSESKPTNQQSMDTHNATIRQAWPYQQSVMDLPVNDLDAALPFYVEIMGFRLVSQSETPHKSACLVRDAVQIGLAENGGDPAQDGCVFEVDNVANALAELIANGWTERPEFQRQQHGTTSWNVFFVVAPDGLCYCYGERET</sequence>
<dbReference type="Proteomes" id="UP000238375">
    <property type="component" value="Unassembled WGS sequence"/>
</dbReference>
<dbReference type="InterPro" id="IPR037523">
    <property type="entry name" value="VOC_core"/>
</dbReference>
<keyword evidence="2" id="KW-0560">Oxidoreductase</keyword>
<dbReference type="GO" id="GO:0016829">
    <property type="term" value="F:lyase activity"/>
    <property type="evidence" value="ECO:0007669"/>
    <property type="project" value="UniProtKB-KW"/>
</dbReference>
<dbReference type="EMBL" id="PVTE01000027">
    <property type="protein sequence ID" value="PRY29098.1"/>
    <property type="molecule type" value="Genomic_DNA"/>
</dbReference>
<dbReference type="Gene3D" id="3.10.180.10">
    <property type="entry name" value="2,3-Dihydroxybiphenyl 1,2-Dioxygenase, domain 1"/>
    <property type="match status" value="1"/>
</dbReference>
<keyword evidence="2" id="KW-0456">Lyase</keyword>
<accession>A0A2T0S6P7</accession>
<dbReference type="Pfam" id="PF00903">
    <property type="entry name" value="Glyoxalase"/>
    <property type="match status" value="1"/>
</dbReference>
<gene>
    <name evidence="2" type="ORF">CLV58_12737</name>
</gene>
<dbReference type="SUPFAM" id="SSF54593">
    <property type="entry name" value="Glyoxalase/Bleomycin resistance protein/Dihydroxybiphenyl dioxygenase"/>
    <property type="match status" value="1"/>
</dbReference>
<dbReference type="InterPro" id="IPR004360">
    <property type="entry name" value="Glyas_Fos-R_dOase_dom"/>
</dbReference>
<comment type="caution">
    <text evidence="2">The sequence shown here is derived from an EMBL/GenBank/DDBJ whole genome shotgun (WGS) entry which is preliminary data.</text>
</comment>
<evidence type="ECO:0000313" key="3">
    <source>
        <dbReference type="Proteomes" id="UP000238375"/>
    </source>
</evidence>
<organism evidence="2 3">
    <name type="scientific">Spirosoma oryzae</name>
    <dbReference type="NCBI Taxonomy" id="1469603"/>
    <lineage>
        <taxon>Bacteria</taxon>
        <taxon>Pseudomonadati</taxon>
        <taxon>Bacteroidota</taxon>
        <taxon>Cytophagia</taxon>
        <taxon>Cytophagales</taxon>
        <taxon>Cytophagaceae</taxon>
        <taxon>Spirosoma</taxon>
    </lineage>
</organism>
<keyword evidence="3" id="KW-1185">Reference proteome</keyword>
<dbReference type="InterPro" id="IPR029068">
    <property type="entry name" value="Glyas_Bleomycin-R_OHBP_Dase"/>
</dbReference>